<dbReference type="CDD" id="cd05657">
    <property type="entry name" value="M42_glucanase_like"/>
    <property type="match status" value="1"/>
</dbReference>
<dbReference type="MEROPS" id="M42.A02"/>
<comment type="cofactor">
    <cofactor evidence="8">
        <name>a divalent metal cation</name>
        <dbReference type="ChEBI" id="CHEBI:60240"/>
    </cofactor>
    <text evidence="8">Binds 2 divalent metal cations per subunit.</text>
</comment>
<evidence type="ECO:0000256" key="2">
    <source>
        <dbReference type="ARBA" id="ARBA00022438"/>
    </source>
</evidence>
<dbReference type="PANTHER" id="PTHR32481">
    <property type="entry name" value="AMINOPEPTIDASE"/>
    <property type="match status" value="1"/>
</dbReference>
<dbReference type="AlphaFoldDB" id="E7FVP4"/>
<name>E7FVP4_ERYRH</name>
<keyword evidence="5 9" id="KW-0378">Hydrolase</keyword>
<dbReference type="SUPFAM" id="SSF101821">
    <property type="entry name" value="Aminopeptidase/glucanase lid domain"/>
    <property type="match status" value="1"/>
</dbReference>
<dbReference type="SUPFAM" id="SSF53187">
    <property type="entry name" value="Zn-dependent exopeptidases"/>
    <property type="match status" value="1"/>
</dbReference>
<feature type="active site" description="Proton acceptor" evidence="7">
    <location>
        <position position="238"/>
    </location>
</feature>
<reference evidence="9" key="1">
    <citation type="submission" date="2011-01" db="EMBL/GenBank/DDBJ databases">
        <authorList>
            <person name="Muzny D."/>
            <person name="Qin X."/>
            <person name="Buhay C."/>
            <person name="Dugan-Rocha S."/>
            <person name="Ding Y."/>
            <person name="Chen G."/>
            <person name="Hawes A."/>
            <person name="Holder M."/>
            <person name="Jhangiani S."/>
            <person name="Johnson A."/>
            <person name="Khan Z."/>
            <person name="Li Z."/>
            <person name="Liu W."/>
            <person name="Liu X."/>
            <person name="Perez L."/>
            <person name="Shen H."/>
            <person name="Wang Q."/>
            <person name="Watt J."/>
            <person name="Xi L."/>
            <person name="Xin Y."/>
            <person name="Zhou J."/>
            <person name="Deng J."/>
            <person name="Jiang H."/>
            <person name="Liu Y."/>
            <person name="Qu J."/>
            <person name="Song X.-Z."/>
            <person name="Zhang L."/>
            <person name="Villasana D."/>
            <person name="Johnson A."/>
            <person name="Liu J."/>
            <person name="Liyanage D."/>
            <person name="Lorensuhewa L."/>
            <person name="Robinson T."/>
            <person name="Song A."/>
            <person name="Song B.-B."/>
            <person name="Dinh H."/>
            <person name="Thornton R."/>
            <person name="Coyle M."/>
            <person name="Francisco L."/>
            <person name="Jackson L."/>
            <person name="Javaid M."/>
            <person name="Korchina V."/>
            <person name="Kovar C."/>
            <person name="Mata R."/>
            <person name="Mathew T."/>
            <person name="Ngo R."/>
            <person name="Nguyen L."/>
            <person name="Nguyen N."/>
            <person name="Okwuonu G."/>
            <person name="Ongeri F."/>
            <person name="Pham C."/>
            <person name="Simmons D."/>
            <person name="Wilczek-Boney K."/>
            <person name="Hale W."/>
            <person name="Jakkamsetti A."/>
            <person name="Pham P."/>
            <person name="Ruth R."/>
            <person name="San Lucas F."/>
            <person name="Warren J."/>
            <person name="Zhang J."/>
            <person name="Zhao Z."/>
            <person name="Zhou C."/>
            <person name="Zhu D."/>
            <person name="Lee S."/>
            <person name="Bess C."/>
            <person name="Blankenburg K."/>
            <person name="Forbes L."/>
            <person name="Fu Q."/>
            <person name="Gubbala S."/>
            <person name="Hirani K."/>
            <person name="Jayaseelan J.C."/>
            <person name="Lara F."/>
            <person name="Munidasa M."/>
            <person name="Palculict T."/>
            <person name="Patil S."/>
            <person name="Pu L.-L."/>
            <person name="Saada N."/>
            <person name="Tang L."/>
            <person name="Weissenberger G."/>
            <person name="Zhu Y."/>
            <person name="Hemphill L."/>
            <person name="Shang Y."/>
            <person name="Youmans B."/>
            <person name="Ayvaz T."/>
            <person name="Ross M."/>
            <person name="Santibanez J."/>
            <person name="Aqrawi P."/>
            <person name="Gross S."/>
            <person name="Joshi V."/>
            <person name="Fowler G."/>
            <person name="Nazareth L."/>
            <person name="Reid J."/>
            <person name="Worley K."/>
            <person name="Petrosino J."/>
            <person name="Highlander S."/>
            <person name="Gibbs R."/>
        </authorList>
    </citation>
    <scope>NUCLEOTIDE SEQUENCE [LARGE SCALE GENOMIC DNA]</scope>
    <source>
        <strain evidence="9">ATCC 19414</strain>
    </source>
</reference>
<gene>
    <name evidence="9" type="primary">yhfE</name>
    <name evidence="9" type="ORF">HMPREF0357_11071</name>
</gene>
<dbReference type="STRING" id="1648.A2I91_02365"/>
<keyword evidence="3" id="KW-0645">Protease</keyword>
<dbReference type="GO" id="GO:0046872">
    <property type="term" value="F:metal ion binding"/>
    <property type="evidence" value="ECO:0007669"/>
    <property type="project" value="UniProtKB-UniRule"/>
</dbReference>
<dbReference type="GO" id="GO:0004177">
    <property type="term" value="F:aminopeptidase activity"/>
    <property type="evidence" value="ECO:0007669"/>
    <property type="project" value="UniProtKB-UniRule"/>
</dbReference>
<evidence type="ECO:0000313" key="9">
    <source>
        <dbReference type="EMBL" id="EFY08964.1"/>
    </source>
</evidence>
<dbReference type="EMBL" id="ACLK02000002">
    <property type="protein sequence ID" value="EFY08964.1"/>
    <property type="molecule type" value="Genomic_DNA"/>
</dbReference>
<feature type="binding site" evidence="8">
    <location>
        <position position="204"/>
    </location>
    <ligand>
        <name>Zn(2+)</name>
        <dbReference type="ChEBI" id="CHEBI:29105"/>
        <label>2</label>
    </ligand>
</feature>
<dbReference type="PIRSF" id="PIRSF001123">
    <property type="entry name" value="PepA_GA"/>
    <property type="match status" value="1"/>
</dbReference>
<evidence type="ECO:0000256" key="7">
    <source>
        <dbReference type="PIRSR" id="PIRSR001123-1"/>
    </source>
</evidence>
<protein>
    <submittedName>
        <fullName evidence="9">M42 glutamyl aminopeptidase</fullName>
        <ecNumber evidence="9">3.4.-.-</ecNumber>
    </submittedName>
</protein>
<accession>E7FVP4</accession>
<comment type="caution">
    <text evidence="9">The sequence shown here is derived from an EMBL/GenBank/DDBJ whole genome shotgun (WGS) entry which is preliminary data.</text>
</comment>
<sequence length="364" mass="39922">MDNLCLKLHLWHNTCIIKETRMKHLIHDLETLLNIKSPTGNTEEAVLFCEERFKALGLKTRRTVKGALIASLEGECTEKEVTLSAHVDTLGCLVKEITSDGKLRLTQLGGYAWSTIEGEHVAIETLSGSFYSGTILTNVASSHVHGALTSTTERTQKNLEVRIDEKVKTHDDVVALGINVGDYVHLDPRCKITDSGFIKSRHLDDKACVIALFGMAEHFVSTKTKPSYTTNFFISTFEEVGHGSSAAIPEKTFEFIAVDMAAPGQGQTSDEFSVTICAKDSSGPYDYELRKRLVALASQNNIPHKIDIYPYYGSDASAALRAGYDFKAGLIGPGVDASHSFERTHEEAIKATIDLGIAYLSSKF</sequence>
<dbReference type="InterPro" id="IPR008007">
    <property type="entry name" value="Peptidase_M42"/>
</dbReference>
<dbReference type="Gene3D" id="2.40.30.40">
    <property type="entry name" value="Peptidase M42, domain 2"/>
    <property type="match status" value="1"/>
</dbReference>
<dbReference type="Pfam" id="PF05343">
    <property type="entry name" value="Peptidase_M42"/>
    <property type="match status" value="1"/>
</dbReference>
<feature type="binding site" evidence="8">
    <location>
        <position position="239"/>
    </location>
    <ligand>
        <name>Zn(2+)</name>
        <dbReference type="ChEBI" id="CHEBI:29105"/>
        <label>2</label>
    </ligand>
</feature>
<evidence type="ECO:0000256" key="6">
    <source>
        <dbReference type="PIRNR" id="PIRNR001123"/>
    </source>
</evidence>
<feature type="binding site" evidence="8">
    <location>
        <position position="204"/>
    </location>
    <ligand>
        <name>Zn(2+)</name>
        <dbReference type="ChEBI" id="CHEBI:29105"/>
        <label>1</label>
    </ligand>
</feature>
<dbReference type="Proteomes" id="UP000003028">
    <property type="component" value="Unassembled WGS sequence"/>
</dbReference>
<evidence type="ECO:0000256" key="5">
    <source>
        <dbReference type="ARBA" id="ARBA00022801"/>
    </source>
</evidence>
<feature type="binding site" evidence="8">
    <location>
        <position position="259"/>
    </location>
    <ligand>
        <name>Zn(2+)</name>
        <dbReference type="ChEBI" id="CHEBI:29105"/>
        <label>1</label>
    </ligand>
</feature>
<evidence type="ECO:0000256" key="1">
    <source>
        <dbReference type="ARBA" id="ARBA00006272"/>
    </source>
</evidence>
<comment type="similarity">
    <text evidence="1 6">Belongs to the peptidase M42 family.</text>
</comment>
<keyword evidence="10" id="KW-1185">Reference proteome</keyword>
<keyword evidence="4 8" id="KW-0479">Metal-binding</keyword>
<dbReference type="PANTHER" id="PTHR32481:SF7">
    <property type="entry name" value="AMINOPEPTIDASE YHFE-RELATED"/>
    <property type="match status" value="1"/>
</dbReference>
<evidence type="ECO:0000256" key="3">
    <source>
        <dbReference type="ARBA" id="ARBA00022670"/>
    </source>
</evidence>
<keyword evidence="2 9" id="KW-0031">Aminopeptidase</keyword>
<dbReference type="InterPro" id="IPR023367">
    <property type="entry name" value="Peptidase_M42_dom2"/>
</dbReference>
<organism evidence="9 10">
    <name type="scientific">Erysipelothrix rhusiopathiae ATCC 19414</name>
    <dbReference type="NCBI Taxonomy" id="525280"/>
    <lineage>
        <taxon>Bacteria</taxon>
        <taxon>Bacillati</taxon>
        <taxon>Bacillota</taxon>
        <taxon>Erysipelotrichia</taxon>
        <taxon>Erysipelotrichales</taxon>
        <taxon>Erysipelotrichaceae</taxon>
        <taxon>Erysipelothrix</taxon>
    </lineage>
</organism>
<evidence type="ECO:0000313" key="10">
    <source>
        <dbReference type="Proteomes" id="UP000003028"/>
    </source>
</evidence>
<dbReference type="Gene3D" id="3.40.630.10">
    <property type="entry name" value="Zn peptidases"/>
    <property type="match status" value="1"/>
</dbReference>
<feature type="binding site" evidence="8">
    <location>
        <position position="86"/>
    </location>
    <ligand>
        <name>Zn(2+)</name>
        <dbReference type="ChEBI" id="CHEBI:29105"/>
        <label>1</label>
    </ligand>
</feature>
<evidence type="ECO:0000256" key="4">
    <source>
        <dbReference type="ARBA" id="ARBA00022723"/>
    </source>
</evidence>
<proteinExistence type="inferred from homology"/>
<evidence type="ECO:0000256" key="8">
    <source>
        <dbReference type="PIRSR" id="PIRSR001123-2"/>
    </source>
</evidence>
<dbReference type="GO" id="GO:0006508">
    <property type="term" value="P:proteolysis"/>
    <property type="evidence" value="ECO:0007669"/>
    <property type="project" value="UniProtKB-KW"/>
</dbReference>
<dbReference type="EC" id="3.4.-.-" evidence="9"/>
<dbReference type="InterPro" id="IPR051464">
    <property type="entry name" value="Peptidase_M42_aminopept"/>
</dbReference>